<dbReference type="RefSeq" id="WP_250062818.1">
    <property type="nucleotide sequence ID" value="NZ_JAIKTS010000001.1"/>
</dbReference>
<name>A0ABT0SFU9_9GAMM</name>
<comment type="caution">
    <text evidence="8">The sequence shown here is derived from an EMBL/GenBank/DDBJ whole genome shotgun (WGS) entry which is preliminary data.</text>
</comment>
<proteinExistence type="inferred from homology"/>
<dbReference type="InterPro" id="IPR015943">
    <property type="entry name" value="WD40/YVTN_repeat-like_dom_sf"/>
</dbReference>
<evidence type="ECO:0000256" key="5">
    <source>
        <dbReference type="ARBA" id="ARBA00022837"/>
    </source>
</evidence>
<organism evidence="8 9">
    <name type="scientific">Stenotrophomonas mori</name>
    <dbReference type="NCBI Taxonomy" id="2871096"/>
    <lineage>
        <taxon>Bacteria</taxon>
        <taxon>Pseudomonadati</taxon>
        <taxon>Pseudomonadota</taxon>
        <taxon>Gammaproteobacteria</taxon>
        <taxon>Lysobacterales</taxon>
        <taxon>Lysobacteraceae</taxon>
        <taxon>Stenotrophomonas</taxon>
    </lineage>
</organism>
<evidence type="ECO:0000256" key="4">
    <source>
        <dbReference type="ARBA" id="ARBA00022723"/>
    </source>
</evidence>
<dbReference type="Gene3D" id="2.130.10.10">
    <property type="entry name" value="YVTN repeat-like/Quinoprotein amine dehydrogenase"/>
    <property type="match status" value="1"/>
</dbReference>
<dbReference type="Pfam" id="PF05567">
    <property type="entry name" value="T4P_PilY1"/>
    <property type="match status" value="1"/>
</dbReference>
<evidence type="ECO:0000256" key="6">
    <source>
        <dbReference type="ARBA" id="ARBA00023263"/>
    </source>
</evidence>
<feature type="domain" description="PilY1 beta-propeller" evidence="7">
    <location>
        <begin position="664"/>
        <end position="936"/>
    </location>
</feature>
<accession>A0ABT0SFU9</accession>
<dbReference type="Proteomes" id="UP001431235">
    <property type="component" value="Unassembled WGS sequence"/>
</dbReference>
<comment type="subcellular location">
    <subcellularLocation>
        <location evidence="1">Fimbrium</location>
    </subcellularLocation>
</comment>
<keyword evidence="4" id="KW-0479">Metal-binding</keyword>
<dbReference type="EMBL" id="JAIKTS010000001">
    <property type="protein sequence ID" value="MCL7714192.1"/>
    <property type="molecule type" value="Genomic_DNA"/>
</dbReference>
<keyword evidence="3" id="KW-1029">Fimbrium biogenesis</keyword>
<evidence type="ECO:0000313" key="9">
    <source>
        <dbReference type="Proteomes" id="UP001431235"/>
    </source>
</evidence>
<keyword evidence="6" id="KW-0281">Fimbrium</keyword>
<dbReference type="SUPFAM" id="SSF50998">
    <property type="entry name" value="Quinoprotein alcohol dehydrogenase-like"/>
    <property type="match status" value="1"/>
</dbReference>
<evidence type="ECO:0000256" key="1">
    <source>
        <dbReference type="ARBA" id="ARBA00004561"/>
    </source>
</evidence>
<reference evidence="8 9" key="1">
    <citation type="submission" date="2021-08" db="EMBL/GenBank/DDBJ databases">
        <title>Novel members of of the genus Stenotrophomonas from differernt environment.</title>
        <authorList>
            <person name="Deng Y."/>
        </authorList>
    </citation>
    <scope>NUCLEOTIDE SEQUENCE [LARGE SCALE GENOMIC DNA]</scope>
    <source>
        <strain evidence="8 9">CPCC 101365</strain>
    </source>
</reference>
<evidence type="ECO:0000256" key="3">
    <source>
        <dbReference type="ARBA" id="ARBA00022558"/>
    </source>
</evidence>
<sequence>MNTTHPLGHRRGRPARHWHAGALGFLAGLLALPVGAAIRLPDEPLTTASRVAPNILFILDDSGSMGDWRMYNPQVGLSTTYGQYAYPRNTLWYNPFNTYQPWLKADGGRLTGGTSYNAAFMHHDDPSLPIDLGNTRSCNRSNDNGTNREVCGGVQTFYVPKDPDESTPAYLGSQANYYRYQIMGDGKIYRSEWLGRSGSSPAYNNGPDRVAGGCTTTGTTVTWRDCRRMTPTGRSEDAELRNFATWFSYYRTRMKAAKAGASEAFGSLDGKVRVGFWTLYATDRQGRTGMNIPVADGNDGRFVDVEGNGPKARSDWYARLQSTQNYSSTPLRSVLNRAGTYFSNQTASGPYGPEAGANQYSCRQNFTILSTDGAWNDGSQGVGDADGSNGPVITGPGNKSYQYIAKAPYRDGYSDTLADVAMHYWKRDLRPDLENNVPSSQADPAFWQHMVTFGISIGLKGEKGWGGVGEVPANASWENPNNDARKIDDLLHASLNGRGAFFSAADPAEFTAGLKTALASISERSSSFSNVASNSVSLDTGTQLFSASYVSGSWTGNLQSRGATAATTWSASLPAWDTRRIFTSSAATPGQAGTSGVVFPTSQQVAALTRGGGSSNYEVSGADNAAYLRGSAAREERNGVANLRNRTSMLGDIVNSSPAYVPETNTVYVGANDGMLHAFNAGNGKELFAYVPSILNWNNLSSLSRGDYAHRYFVDGPVVVSRRNVTPGKNILVGALGRGGKGLYALDVTNPGSVGAGGPFKWERNTGNFMGQVLGKPVLAKVQGGNAAVVLGNGVNSTSGRAALIVLNLETGAVIREIDTGAGSPELPNGLSAPVGVYGTDGQTLAYVYAGDLQGNVWKFDVSAASPGSWSATRLFTAVGPNNEVQPISGGLAVARHPTTGKRWVLFGTGRYLTVEDADPSNAGVQSMYGFIDEGRVVANTDLVQRDFDVTEASVDGVPVRSFQSKAALPTGKKGWRVDLPGHGERIVQDAQMVANILITASAMPISTACEAGGTGYVNAIDAFTGTSPDTSFFNIGDGKVSGGGSNPIGSVNLGSGMPTVPSLLDGAMVVDGSNAPSYALCGDEVCGDGTAKTRGAAWVRVSWRQIIGD</sequence>
<dbReference type="InterPro" id="IPR008707">
    <property type="entry name" value="B-propeller_PilY1"/>
</dbReference>
<keyword evidence="9" id="KW-1185">Reference proteome</keyword>
<keyword evidence="5" id="KW-0106">Calcium</keyword>
<evidence type="ECO:0000256" key="2">
    <source>
        <dbReference type="ARBA" id="ARBA00008387"/>
    </source>
</evidence>
<comment type="similarity">
    <text evidence="2">Belongs to the PilY1 family.</text>
</comment>
<dbReference type="InterPro" id="IPR011047">
    <property type="entry name" value="Quinoprotein_ADH-like_sf"/>
</dbReference>
<evidence type="ECO:0000259" key="7">
    <source>
        <dbReference type="Pfam" id="PF05567"/>
    </source>
</evidence>
<gene>
    <name evidence="8" type="ORF">K5L01_05955</name>
</gene>
<protein>
    <submittedName>
        <fullName evidence="8">Pilus assembly protein</fullName>
    </submittedName>
</protein>
<evidence type="ECO:0000313" key="8">
    <source>
        <dbReference type="EMBL" id="MCL7714192.1"/>
    </source>
</evidence>